<reference evidence="1 2" key="1">
    <citation type="journal article" date="2010" name="Nature">
        <title>Nitrite-driven anaerobic methane oxidation by oxygenic bacteria.</title>
        <authorList>
            <person name="Ettwig K.F."/>
            <person name="Butler M.K."/>
            <person name="Le Paslier D."/>
            <person name="Pelletier E."/>
            <person name="Mangenot S."/>
            <person name="Kuypers M.M.M."/>
            <person name="Schreiber F."/>
            <person name="Dutilh B.E."/>
            <person name="Zedelius J."/>
            <person name="de Beer D."/>
            <person name="Gloerich J."/>
            <person name="Wessels H.J.C.T."/>
            <person name="van Allen T."/>
            <person name="Luesken F."/>
            <person name="Wu M."/>
            <person name="van de Pas-Schoonen K.T."/>
            <person name="Op den Camp H.J.M."/>
            <person name="Janssen-Megens E.M."/>
            <person name="Francoijs K-J."/>
            <person name="Stunnenberg H."/>
            <person name="Weissenbach J."/>
            <person name="Jetten M.S.M."/>
            <person name="Strous M."/>
        </authorList>
    </citation>
    <scope>NUCLEOTIDE SEQUENCE [LARGE SCALE GENOMIC DNA]</scope>
</reference>
<accession>D5MM68</accession>
<dbReference type="Proteomes" id="UP000006898">
    <property type="component" value="Chromosome"/>
</dbReference>
<evidence type="ECO:0000313" key="2">
    <source>
        <dbReference type="Proteomes" id="UP000006898"/>
    </source>
</evidence>
<evidence type="ECO:0000313" key="1">
    <source>
        <dbReference type="EMBL" id="CBE67954.1"/>
    </source>
</evidence>
<proteinExistence type="predicted"/>
<dbReference type="STRING" id="671143.DAMO_0893"/>
<protein>
    <submittedName>
        <fullName evidence="1">Uncharacterized protein</fullName>
    </submittedName>
</protein>
<name>D5MM68_METO1</name>
<dbReference type="KEGG" id="mox:DAMO_0893"/>
<organism evidence="1 2">
    <name type="scientific">Methylomirabilis oxygeniifera</name>
    <dbReference type="NCBI Taxonomy" id="671143"/>
    <lineage>
        <taxon>Bacteria</taxon>
        <taxon>Candidatus Methylomirabilota</taxon>
        <taxon>Candidatus Methylomirabilia</taxon>
        <taxon>Candidatus Methylomirabilales</taxon>
        <taxon>Candidatus Methylomirabilaceae</taxon>
        <taxon>Candidatus Methylomirabilis</taxon>
    </lineage>
</organism>
<gene>
    <name evidence="1" type="ORF">DAMO_0893</name>
</gene>
<dbReference type="AlphaFoldDB" id="D5MM68"/>
<dbReference type="HOGENOM" id="CLU_2988077_0_0_0"/>
<sequence length="57" mass="6163">MVCCIACLEKAGDAKGRKRLEQFLAVRYGIFYKGGSRLSPGCVSDPDKVVNGHIPHA</sequence>
<dbReference type="EMBL" id="FP565575">
    <property type="protein sequence ID" value="CBE67954.1"/>
    <property type="molecule type" value="Genomic_DNA"/>
</dbReference>